<evidence type="ECO:0000256" key="3">
    <source>
        <dbReference type="ARBA" id="ARBA00022679"/>
    </source>
</evidence>
<gene>
    <name evidence="5" type="primary">ubiE_3</name>
    <name evidence="5" type="ORF">MSP8886_02041</name>
</gene>
<dbReference type="InterPro" id="IPR029063">
    <property type="entry name" value="SAM-dependent_MTases_sf"/>
</dbReference>
<evidence type="ECO:0000259" key="4">
    <source>
        <dbReference type="Pfam" id="PF08241"/>
    </source>
</evidence>
<proteinExistence type="inferred from homology"/>
<keyword evidence="2 5" id="KW-0489">Methyltransferase</keyword>
<dbReference type="PANTHER" id="PTHR44942">
    <property type="entry name" value="METHYLTRANSF_11 DOMAIN-CONTAINING PROTEIN"/>
    <property type="match status" value="1"/>
</dbReference>
<dbReference type="RefSeq" id="WP_067015966.1">
    <property type="nucleotide sequence ID" value="NZ_FLOB01000004.1"/>
</dbReference>
<evidence type="ECO:0000256" key="1">
    <source>
        <dbReference type="ARBA" id="ARBA00008361"/>
    </source>
</evidence>
<dbReference type="CDD" id="cd02440">
    <property type="entry name" value="AdoMet_MTases"/>
    <property type="match status" value="1"/>
</dbReference>
<dbReference type="SUPFAM" id="SSF53335">
    <property type="entry name" value="S-adenosyl-L-methionine-dependent methyltransferases"/>
    <property type="match status" value="1"/>
</dbReference>
<reference evidence="5 6" key="1">
    <citation type="submission" date="2016-06" db="EMBL/GenBank/DDBJ databases">
        <authorList>
            <person name="Kjaerup R.B."/>
            <person name="Dalgaard T.S."/>
            <person name="Juul-Madsen H.R."/>
        </authorList>
    </citation>
    <scope>NUCLEOTIDE SEQUENCE [LARGE SCALE GENOMIC DNA]</scope>
    <source>
        <strain evidence="5 6">CECT 8886</strain>
    </source>
</reference>
<dbReference type="EMBL" id="FLOB01000004">
    <property type="protein sequence ID" value="SBS31260.1"/>
    <property type="molecule type" value="Genomic_DNA"/>
</dbReference>
<dbReference type="GO" id="GO:0043770">
    <property type="term" value="F:demethylmenaquinone methyltransferase activity"/>
    <property type="evidence" value="ECO:0007669"/>
    <property type="project" value="UniProtKB-EC"/>
</dbReference>
<evidence type="ECO:0000313" key="6">
    <source>
        <dbReference type="Proteomes" id="UP000092544"/>
    </source>
</evidence>
<dbReference type="Pfam" id="PF08241">
    <property type="entry name" value="Methyltransf_11"/>
    <property type="match status" value="1"/>
</dbReference>
<feature type="domain" description="Methyltransferase type 11" evidence="4">
    <location>
        <begin position="39"/>
        <end position="127"/>
    </location>
</feature>
<evidence type="ECO:0000313" key="5">
    <source>
        <dbReference type="EMBL" id="SBS31260.1"/>
    </source>
</evidence>
<evidence type="ECO:0000256" key="2">
    <source>
        <dbReference type="ARBA" id="ARBA00022603"/>
    </source>
</evidence>
<dbReference type="AlphaFoldDB" id="A0A1A8TDJ9"/>
<dbReference type="Gene3D" id="3.40.50.150">
    <property type="entry name" value="Vaccinia Virus protein VP39"/>
    <property type="match status" value="1"/>
</dbReference>
<protein>
    <submittedName>
        <fullName evidence="5">Ubiquinone/menaquinone biosynthesis C-methyltransferase UbiE</fullName>
        <ecNumber evidence="5">2.1.1.163</ecNumber>
    </submittedName>
</protein>
<organism evidence="5 6">
    <name type="scientific">Marinomonas spartinae</name>
    <dbReference type="NCBI Taxonomy" id="1792290"/>
    <lineage>
        <taxon>Bacteria</taxon>
        <taxon>Pseudomonadati</taxon>
        <taxon>Pseudomonadota</taxon>
        <taxon>Gammaproteobacteria</taxon>
        <taxon>Oceanospirillales</taxon>
        <taxon>Oceanospirillaceae</taxon>
        <taxon>Marinomonas</taxon>
    </lineage>
</organism>
<dbReference type="GO" id="GO:0032259">
    <property type="term" value="P:methylation"/>
    <property type="evidence" value="ECO:0007669"/>
    <property type="project" value="UniProtKB-KW"/>
</dbReference>
<dbReference type="InterPro" id="IPR051052">
    <property type="entry name" value="Diverse_substrate_MTase"/>
</dbReference>
<dbReference type="OrthoDB" id="9797252at2"/>
<accession>A0A1A8TDJ9</accession>
<keyword evidence="3 5" id="KW-0808">Transferase</keyword>
<dbReference type="EC" id="2.1.1.163" evidence="5"/>
<dbReference type="InterPro" id="IPR013216">
    <property type="entry name" value="Methyltransf_11"/>
</dbReference>
<dbReference type="Proteomes" id="UP000092544">
    <property type="component" value="Unassembled WGS sequence"/>
</dbReference>
<keyword evidence="6" id="KW-1185">Reference proteome</keyword>
<dbReference type="STRING" id="1792290.MSP8886_02041"/>
<dbReference type="PANTHER" id="PTHR44942:SF4">
    <property type="entry name" value="METHYLTRANSFERASE TYPE 11 DOMAIN-CONTAINING PROTEIN"/>
    <property type="match status" value="1"/>
</dbReference>
<sequence length="246" mass="28809">MRTFDGRSSGIYSRSRPTYPAELYYWLSQQVKATDVVWDSACGTGQAAIDLAAYFNRVEASDISESQIAEATPHRKVNYQVFPSEKTHYPDNYFDAICVGHALHWFHLEAFWQEVKRVMKPGGLFVCWGYNWLRVGEQEDEVIAQHVLPHLTSYWPQESRLLWDQYKDIRFPYEPIETPSFDLQCNWTMSQTMDFMRTWTASQLRIQDKGDDFLVEANQILSTVWQNPTQKKRITLPFFVKAGKIK</sequence>
<name>A0A1A8TDJ9_9GAMM</name>
<comment type="similarity">
    <text evidence="1">Belongs to the methyltransferase superfamily.</text>
</comment>
<keyword evidence="5" id="KW-0830">Ubiquinone</keyword>
<dbReference type="GO" id="GO:0008757">
    <property type="term" value="F:S-adenosylmethionine-dependent methyltransferase activity"/>
    <property type="evidence" value="ECO:0007669"/>
    <property type="project" value="InterPro"/>
</dbReference>